<organism evidence="1 2">
    <name type="scientific">Brassica napus</name>
    <name type="common">Rape</name>
    <dbReference type="NCBI Taxonomy" id="3708"/>
    <lineage>
        <taxon>Eukaryota</taxon>
        <taxon>Viridiplantae</taxon>
        <taxon>Streptophyta</taxon>
        <taxon>Embryophyta</taxon>
        <taxon>Tracheophyta</taxon>
        <taxon>Spermatophyta</taxon>
        <taxon>Magnoliopsida</taxon>
        <taxon>eudicotyledons</taxon>
        <taxon>Gunneridae</taxon>
        <taxon>Pentapetalae</taxon>
        <taxon>rosids</taxon>
        <taxon>malvids</taxon>
        <taxon>Brassicales</taxon>
        <taxon>Brassicaceae</taxon>
        <taxon>Brassiceae</taxon>
        <taxon>Brassica</taxon>
    </lineage>
</organism>
<dbReference type="Proteomes" id="UP000028999">
    <property type="component" value="Unassembled WGS sequence"/>
</dbReference>
<evidence type="ECO:0000313" key="1">
    <source>
        <dbReference type="EMBL" id="CDY54142.1"/>
    </source>
</evidence>
<dbReference type="Gramene" id="CDY54142">
    <property type="protein sequence ID" value="CDY54142"/>
    <property type="gene ID" value="GSBRNA2T00013432001"/>
</dbReference>
<protein>
    <submittedName>
        <fullName evidence="1">BnaCnng26220D protein</fullName>
    </submittedName>
</protein>
<sequence length="120" mass="13872">MSKKRNKLTLDMKLTASQYLNPFLLHIKALSKIRRVNRNMRTSRAEWITGQLDFKGSPDLKSGYLKQLISRYHQVFSNAKTKQRIIRNCAQVSLQALGNRFSEVGQILLYPSFEQKADNA</sequence>
<dbReference type="AlphaFoldDB" id="A0A078IVV0"/>
<accession>A0A078IVV0</accession>
<proteinExistence type="predicted"/>
<dbReference type="SMR" id="A0A078IVV0"/>
<dbReference type="EMBL" id="LK033283">
    <property type="protein sequence ID" value="CDY54142.1"/>
    <property type="molecule type" value="Genomic_DNA"/>
</dbReference>
<keyword evidence="2" id="KW-1185">Reference proteome</keyword>
<name>A0A078IVV0_BRANA</name>
<gene>
    <name evidence="1" type="primary">BnaCnng26220D</name>
    <name evidence="1" type="ORF">GSBRNA2T00013432001</name>
</gene>
<dbReference type="PaxDb" id="3708-A0A078IVV0"/>
<reference evidence="1 2" key="1">
    <citation type="journal article" date="2014" name="Science">
        <title>Plant genetics. Early allopolyploid evolution in the post-Neolithic Brassica napus oilseed genome.</title>
        <authorList>
            <person name="Chalhoub B."/>
            <person name="Denoeud F."/>
            <person name="Liu S."/>
            <person name="Parkin I.A."/>
            <person name="Tang H."/>
            <person name="Wang X."/>
            <person name="Chiquet J."/>
            <person name="Belcram H."/>
            <person name="Tong C."/>
            <person name="Samans B."/>
            <person name="Correa M."/>
            <person name="Da Silva C."/>
            <person name="Just J."/>
            <person name="Falentin C."/>
            <person name="Koh C.S."/>
            <person name="Le Clainche I."/>
            <person name="Bernard M."/>
            <person name="Bento P."/>
            <person name="Noel B."/>
            <person name="Labadie K."/>
            <person name="Alberti A."/>
            <person name="Charles M."/>
            <person name="Arnaud D."/>
            <person name="Guo H."/>
            <person name="Daviaud C."/>
            <person name="Alamery S."/>
            <person name="Jabbari K."/>
            <person name="Zhao M."/>
            <person name="Edger P.P."/>
            <person name="Chelaifa H."/>
            <person name="Tack D."/>
            <person name="Lassalle G."/>
            <person name="Mestiri I."/>
            <person name="Schnel N."/>
            <person name="Le Paslier M.C."/>
            <person name="Fan G."/>
            <person name="Renault V."/>
            <person name="Bayer P.E."/>
            <person name="Golicz A.A."/>
            <person name="Manoli S."/>
            <person name="Lee T.H."/>
            <person name="Thi V.H."/>
            <person name="Chalabi S."/>
            <person name="Hu Q."/>
            <person name="Fan C."/>
            <person name="Tollenaere R."/>
            <person name="Lu Y."/>
            <person name="Battail C."/>
            <person name="Shen J."/>
            <person name="Sidebottom C.H."/>
            <person name="Wang X."/>
            <person name="Canaguier A."/>
            <person name="Chauveau A."/>
            <person name="Berard A."/>
            <person name="Deniot G."/>
            <person name="Guan M."/>
            <person name="Liu Z."/>
            <person name="Sun F."/>
            <person name="Lim Y.P."/>
            <person name="Lyons E."/>
            <person name="Town C.D."/>
            <person name="Bancroft I."/>
            <person name="Wang X."/>
            <person name="Meng J."/>
            <person name="Ma J."/>
            <person name="Pires J.C."/>
            <person name="King G.J."/>
            <person name="Brunel D."/>
            <person name="Delourme R."/>
            <person name="Renard M."/>
            <person name="Aury J.M."/>
            <person name="Adams K.L."/>
            <person name="Batley J."/>
            <person name="Snowdon R.J."/>
            <person name="Tost J."/>
            <person name="Edwards D."/>
            <person name="Zhou Y."/>
            <person name="Hua W."/>
            <person name="Sharpe A.G."/>
            <person name="Paterson A.H."/>
            <person name="Guan C."/>
            <person name="Wincker P."/>
        </authorList>
    </citation>
    <scope>NUCLEOTIDE SEQUENCE [LARGE SCALE GENOMIC DNA]</scope>
    <source>
        <strain evidence="2">cv. Darmor-bzh</strain>
    </source>
</reference>
<evidence type="ECO:0000313" key="2">
    <source>
        <dbReference type="Proteomes" id="UP000028999"/>
    </source>
</evidence>